<gene>
    <name evidence="1" type="ORF">Y5S_02205</name>
</gene>
<dbReference type="OrthoDB" id="277390at2"/>
<accession>A0A095UPJ8</accession>
<proteinExistence type="predicted"/>
<sequence>MNDVEKTRYINQTRQWLEQVVIGLNLCPFARKPFQKGQVRFAVTDSRNVETLLQDLYDELEKLATTPASTIDTTLLIIPDQLEDFYDYNDVLDLADALLEQQDWVGTFQIASFHPAYQFADTEVDDPSNYTNRAPFPILHLLREDSLEQGLASYPDPEAIPERNMDTLDNLSEAQWLSLFGGLPGASR</sequence>
<protein>
    <submittedName>
        <fullName evidence="1">Uncharacterized protein</fullName>
    </submittedName>
</protein>
<comment type="caution">
    <text evidence="1">The sequence shown here is derived from an EMBL/GenBank/DDBJ whole genome shotgun (WGS) entry which is preliminary data.</text>
</comment>
<dbReference type="eggNOG" id="COG3310">
    <property type="taxonomic scope" value="Bacteria"/>
</dbReference>
<dbReference type="EMBL" id="ARXV01000008">
    <property type="protein sequence ID" value="KGD64450.1"/>
    <property type="molecule type" value="Genomic_DNA"/>
</dbReference>
<reference evidence="1 2" key="1">
    <citation type="submission" date="2012-09" db="EMBL/GenBank/DDBJ databases">
        <title>Genome Sequence of alkane-degrading Bacterium Alcanivorax sp. 19-m-6.</title>
        <authorList>
            <person name="Lai Q."/>
            <person name="Shao Z."/>
        </authorList>
    </citation>
    <scope>NUCLEOTIDE SEQUENCE [LARGE SCALE GENOMIC DNA]</scope>
    <source>
        <strain evidence="1 2">19-m-6</strain>
    </source>
</reference>
<evidence type="ECO:0000313" key="2">
    <source>
        <dbReference type="Proteomes" id="UP000029444"/>
    </source>
</evidence>
<name>A0A095UPJ8_9GAMM</name>
<keyword evidence="2" id="KW-1185">Reference proteome</keyword>
<dbReference type="STRING" id="1177154.Y5S_02205"/>
<organism evidence="1 2">
    <name type="scientific">Alcanivorax nanhaiticus</name>
    <dbReference type="NCBI Taxonomy" id="1177154"/>
    <lineage>
        <taxon>Bacteria</taxon>
        <taxon>Pseudomonadati</taxon>
        <taxon>Pseudomonadota</taxon>
        <taxon>Gammaproteobacteria</taxon>
        <taxon>Oceanospirillales</taxon>
        <taxon>Alcanivoracaceae</taxon>
        <taxon>Alcanivorax</taxon>
    </lineage>
</organism>
<dbReference type="RefSeq" id="WP_035233021.1">
    <property type="nucleotide sequence ID" value="NZ_ARXV01000008.1"/>
</dbReference>
<dbReference type="AlphaFoldDB" id="A0A095UPJ8"/>
<dbReference type="Proteomes" id="UP000029444">
    <property type="component" value="Unassembled WGS sequence"/>
</dbReference>
<dbReference type="PATRIC" id="fig|1177154.3.peg.2246"/>
<dbReference type="Pfam" id="PF07209">
    <property type="entry name" value="DUF1415"/>
    <property type="match status" value="1"/>
</dbReference>
<dbReference type="InterPro" id="IPR009858">
    <property type="entry name" value="DUF1415"/>
</dbReference>
<evidence type="ECO:0000313" key="1">
    <source>
        <dbReference type="EMBL" id="KGD64450.1"/>
    </source>
</evidence>